<dbReference type="PATRIC" id="fig|451644.5.peg.4657"/>
<dbReference type="AlphaFoldDB" id="A0A0J8U318"/>
<evidence type="ECO:0000313" key="2">
    <source>
        <dbReference type="Proteomes" id="UP000037594"/>
    </source>
</evidence>
<proteinExistence type="predicted"/>
<reference evidence="1 2" key="1">
    <citation type="submission" date="2015-06" db="EMBL/GenBank/DDBJ databases">
        <title>Genome sequence of Mycobacterium conceptionense strain MLE.</title>
        <authorList>
            <person name="Greninger A.L."/>
            <person name="Cunningham G."/>
            <person name="Chiu C.Y."/>
            <person name="Miller S."/>
        </authorList>
    </citation>
    <scope>NUCLEOTIDE SEQUENCE [LARGE SCALE GENOMIC DNA]</scope>
    <source>
        <strain evidence="1 2">MLE</strain>
    </source>
</reference>
<protein>
    <submittedName>
        <fullName evidence="1">Uncharacterized protein</fullName>
    </submittedName>
</protein>
<sequence>MSTTHEVLRRIAADTGGEVIEQWNGGADHVVRVGARVAALSADDRDEEGNRVDARGLFLWTGWIDDGSMPYADTDTLRGGADEVRVAITTWLRS</sequence>
<name>A0A0J8U318_9MYCO</name>
<gene>
    <name evidence="1" type="ORF">ACT17_22565</name>
</gene>
<comment type="caution">
    <text evidence="1">The sequence shown here is derived from an EMBL/GenBank/DDBJ whole genome shotgun (WGS) entry which is preliminary data.</text>
</comment>
<accession>A0A0J8U318</accession>
<dbReference type="RefSeq" id="WP_048896152.1">
    <property type="nucleotide sequence ID" value="NZ_LFOD01000025.1"/>
</dbReference>
<evidence type="ECO:0000313" key="1">
    <source>
        <dbReference type="EMBL" id="KMV15896.1"/>
    </source>
</evidence>
<dbReference type="EMBL" id="LFOD01000025">
    <property type="protein sequence ID" value="KMV15896.1"/>
    <property type="molecule type" value="Genomic_DNA"/>
</dbReference>
<dbReference type="Proteomes" id="UP000037594">
    <property type="component" value="Unassembled WGS sequence"/>
</dbReference>
<organism evidence="1 2">
    <name type="scientific">Mycolicibacterium conceptionense</name>
    <dbReference type="NCBI Taxonomy" id="451644"/>
    <lineage>
        <taxon>Bacteria</taxon>
        <taxon>Bacillati</taxon>
        <taxon>Actinomycetota</taxon>
        <taxon>Actinomycetes</taxon>
        <taxon>Mycobacteriales</taxon>
        <taxon>Mycobacteriaceae</taxon>
        <taxon>Mycolicibacterium</taxon>
    </lineage>
</organism>